<dbReference type="Proteomes" id="UP001353858">
    <property type="component" value="Unassembled WGS sequence"/>
</dbReference>
<reference evidence="2" key="1">
    <citation type="submission" date="2023-01" db="EMBL/GenBank/DDBJ databases">
        <title>Key to firefly adult light organ development and bioluminescence: homeobox transcription factors regulate luciferase expression and transportation to peroxisome.</title>
        <authorList>
            <person name="Fu X."/>
        </authorList>
    </citation>
    <scope>NUCLEOTIDE SEQUENCE [LARGE SCALE GENOMIC DNA]</scope>
</reference>
<dbReference type="AlphaFoldDB" id="A0AAN7Q0M7"/>
<organism evidence="1 2">
    <name type="scientific">Aquatica leii</name>
    <dbReference type="NCBI Taxonomy" id="1421715"/>
    <lineage>
        <taxon>Eukaryota</taxon>
        <taxon>Metazoa</taxon>
        <taxon>Ecdysozoa</taxon>
        <taxon>Arthropoda</taxon>
        <taxon>Hexapoda</taxon>
        <taxon>Insecta</taxon>
        <taxon>Pterygota</taxon>
        <taxon>Neoptera</taxon>
        <taxon>Endopterygota</taxon>
        <taxon>Coleoptera</taxon>
        <taxon>Polyphaga</taxon>
        <taxon>Elateriformia</taxon>
        <taxon>Elateroidea</taxon>
        <taxon>Lampyridae</taxon>
        <taxon>Luciolinae</taxon>
        <taxon>Aquatica</taxon>
    </lineage>
</organism>
<dbReference type="EMBL" id="JARPUR010000002">
    <property type="protein sequence ID" value="KAK4882364.1"/>
    <property type="molecule type" value="Genomic_DNA"/>
</dbReference>
<name>A0AAN7Q0M7_9COLE</name>
<proteinExistence type="predicted"/>
<evidence type="ECO:0000313" key="1">
    <source>
        <dbReference type="EMBL" id="KAK4882364.1"/>
    </source>
</evidence>
<evidence type="ECO:0000313" key="2">
    <source>
        <dbReference type="Proteomes" id="UP001353858"/>
    </source>
</evidence>
<protein>
    <submittedName>
        <fullName evidence="1">Uncharacterized protein</fullName>
    </submittedName>
</protein>
<sequence>MESENESPLSPTTPRKKAQLLKAQQKYKHEWEYQYDWLTSDPVCEFNAKCKICALTFTIGQTKNLSDDDIFELLCHELPDCPEDSEADGDTSSELAIKCLADQIGMPT</sequence>
<accession>A0AAN7Q0M7</accession>
<keyword evidence="2" id="KW-1185">Reference proteome</keyword>
<gene>
    <name evidence="1" type="ORF">RN001_005683</name>
</gene>
<comment type="caution">
    <text evidence="1">The sequence shown here is derived from an EMBL/GenBank/DDBJ whole genome shotgun (WGS) entry which is preliminary data.</text>
</comment>